<keyword evidence="3" id="KW-1185">Reference proteome</keyword>
<evidence type="ECO:0000313" key="2">
    <source>
        <dbReference type="EMBL" id="PWT26418.1"/>
    </source>
</evidence>
<gene>
    <name evidence="2" type="ORF">CPT75_04415</name>
</gene>
<protein>
    <submittedName>
        <fullName evidence="2">Uncharacterized protein</fullName>
    </submittedName>
</protein>
<proteinExistence type="predicted"/>
<organism evidence="2 3">
    <name type="scientific">Butyrivibrio fibrisolvens</name>
    <dbReference type="NCBI Taxonomy" id="831"/>
    <lineage>
        <taxon>Bacteria</taxon>
        <taxon>Bacillati</taxon>
        <taxon>Bacillota</taxon>
        <taxon>Clostridia</taxon>
        <taxon>Lachnospirales</taxon>
        <taxon>Lachnospiraceae</taxon>
        <taxon>Butyrivibrio</taxon>
    </lineage>
</organism>
<sequence>MINIENKNIKRRIPALFAVLLMMIQVLSPMTAYADVGDDGWDTNAQSAISDNAYAGVTDPHNNATTIASDGTLVNSKDNKQLCRSHNLYDNRRDRYSI</sequence>
<evidence type="ECO:0000256" key="1">
    <source>
        <dbReference type="SAM" id="SignalP"/>
    </source>
</evidence>
<evidence type="ECO:0000313" key="3">
    <source>
        <dbReference type="Proteomes" id="UP000245488"/>
    </source>
</evidence>
<name>A0A317FXL1_BUTFI</name>
<dbReference type="RefSeq" id="WP_110072243.1">
    <property type="nucleotide sequence ID" value="NZ_CM009896.1"/>
</dbReference>
<dbReference type="EMBL" id="NXNG01000001">
    <property type="protein sequence ID" value="PWT26418.1"/>
    <property type="molecule type" value="Genomic_DNA"/>
</dbReference>
<dbReference type="Proteomes" id="UP000245488">
    <property type="component" value="Chromosome"/>
</dbReference>
<dbReference type="AlphaFoldDB" id="A0A317FXL1"/>
<keyword evidence="1" id="KW-0732">Signal</keyword>
<comment type="caution">
    <text evidence="2">The sequence shown here is derived from an EMBL/GenBank/DDBJ whole genome shotgun (WGS) entry which is preliminary data.</text>
</comment>
<reference evidence="2 3" key="1">
    <citation type="submission" date="2017-09" db="EMBL/GenBank/DDBJ databases">
        <title>High-quality draft genome sequence of Butyrivibrio fibrisolvens INBov1, isolated from cow rumen.</title>
        <authorList>
            <person name="Rodriguez Hernaez J."/>
            <person name="Rivarola M."/>
            <person name="Paniego N."/>
            <person name="Cravero S."/>
            <person name="Ceron Cucchi M."/>
            <person name="Martinez M.C."/>
        </authorList>
    </citation>
    <scope>NUCLEOTIDE SEQUENCE [LARGE SCALE GENOMIC DNA]</scope>
    <source>
        <strain evidence="2 3">INBov1</strain>
    </source>
</reference>
<feature type="signal peptide" evidence="1">
    <location>
        <begin position="1"/>
        <end position="34"/>
    </location>
</feature>
<feature type="chain" id="PRO_5016455385" evidence="1">
    <location>
        <begin position="35"/>
        <end position="98"/>
    </location>
</feature>
<accession>A0A317FXL1</accession>